<comment type="caution">
    <text evidence="2">The sequence shown here is derived from an EMBL/GenBank/DDBJ whole genome shotgun (WGS) entry which is preliminary data.</text>
</comment>
<reference evidence="2 3" key="1">
    <citation type="journal article" date="2010" name="Int. J. Syst. Evol. Microbiol.">
        <title>Bacillus horneckiae sp. nov., isolated from a spacecraft-assembly clean room.</title>
        <authorList>
            <person name="Vaishampayan P."/>
            <person name="Probst A."/>
            <person name="Krishnamurthi S."/>
            <person name="Ghosh S."/>
            <person name="Osman S."/>
            <person name="McDowall A."/>
            <person name="Ruckmani A."/>
            <person name="Mayilraj S."/>
            <person name="Venkateswaran K."/>
        </authorList>
    </citation>
    <scope>NUCLEOTIDE SEQUENCE [LARGE SCALE GENOMIC DNA]</scope>
    <source>
        <strain evidence="3">1PO1SC</strain>
    </source>
</reference>
<keyword evidence="1" id="KW-1133">Transmembrane helix</keyword>
<dbReference type="AlphaFoldDB" id="A0A2N0Z8D1"/>
<keyword evidence="3" id="KW-1185">Reference proteome</keyword>
<keyword evidence="1" id="KW-0472">Membrane</keyword>
<gene>
    <name evidence="2" type="ORF">CWS20_27550</name>
</gene>
<protein>
    <submittedName>
        <fullName evidence="2">Uncharacterized protein</fullName>
    </submittedName>
</protein>
<dbReference type="Proteomes" id="UP000233343">
    <property type="component" value="Unassembled WGS sequence"/>
</dbReference>
<evidence type="ECO:0000313" key="2">
    <source>
        <dbReference type="EMBL" id="PKG25762.1"/>
    </source>
</evidence>
<dbReference type="RefSeq" id="WP_066194587.1">
    <property type="nucleotide sequence ID" value="NZ_JARSFA010000044.1"/>
</dbReference>
<feature type="transmembrane region" description="Helical" evidence="1">
    <location>
        <begin position="7"/>
        <end position="26"/>
    </location>
</feature>
<keyword evidence="1" id="KW-0812">Transmembrane</keyword>
<accession>A0A2N0Z8D1</accession>
<organism evidence="2 3">
    <name type="scientific">Cytobacillus horneckiae</name>
    <dbReference type="NCBI Taxonomy" id="549687"/>
    <lineage>
        <taxon>Bacteria</taxon>
        <taxon>Bacillati</taxon>
        <taxon>Bacillota</taxon>
        <taxon>Bacilli</taxon>
        <taxon>Bacillales</taxon>
        <taxon>Bacillaceae</taxon>
        <taxon>Cytobacillus</taxon>
    </lineage>
</organism>
<sequence>MTSWIKYFFLGIFFMAVIIFMAMLSLRHGTNISATQEVEIAVKSSELGTVRNEATNAIDKEALVANLILEVVNAHKEQGKNIKIDYVFLNDKGKVTEVESEIHSVQFNVDILNEKGKTMSSSTQRVALIK</sequence>
<evidence type="ECO:0000313" key="3">
    <source>
        <dbReference type="Proteomes" id="UP000233343"/>
    </source>
</evidence>
<evidence type="ECO:0000256" key="1">
    <source>
        <dbReference type="SAM" id="Phobius"/>
    </source>
</evidence>
<dbReference type="EMBL" id="PISD01000099">
    <property type="protein sequence ID" value="PKG25762.1"/>
    <property type="molecule type" value="Genomic_DNA"/>
</dbReference>
<name>A0A2N0Z8D1_9BACI</name>
<proteinExistence type="predicted"/>